<protein>
    <submittedName>
        <fullName evidence="1">Uncharacterized protein</fullName>
    </submittedName>
</protein>
<dbReference type="EMBL" id="JAUBDI010000016">
    <property type="protein sequence ID" value="MDW0114389.1"/>
    <property type="molecule type" value="Genomic_DNA"/>
</dbReference>
<reference evidence="1 2" key="1">
    <citation type="submission" date="2023-06" db="EMBL/GenBank/DDBJ databases">
        <title>Sporosarcina sp. nov., isolated from Korean traditional fermented seafood 'Jeotgal'.</title>
        <authorList>
            <person name="Yang A.I."/>
            <person name="Shin N.-R."/>
        </authorList>
    </citation>
    <scope>NUCLEOTIDE SEQUENCE [LARGE SCALE GENOMIC DNA]</scope>
    <source>
        <strain evidence="1 2">KCTC13119</strain>
    </source>
</reference>
<keyword evidence="2" id="KW-1185">Reference proteome</keyword>
<accession>A0ABU4GBL3</accession>
<comment type="caution">
    <text evidence="1">The sequence shown here is derived from an EMBL/GenBank/DDBJ whole genome shotgun (WGS) entry which is preliminary data.</text>
</comment>
<proteinExistence type="predicted"/>
<name>A0ABU4GBL3_9BACL</name>
<evidence type="ECO:0000313" key="1">
    <source>
        <dbReference type="EMBL" id="MDW0114389.1"/>
    </source>
</evidence>
<sequence>MKITALDDKVNIDGFEICGHIDQEQSCSTCKNHLIYYEDFDTYFCPACNHWLESKCNDPSCMYCPNRPETPLPKG</sequence>
<evidence type="ECO:0000313" key="2">
    <source>
        <dbReference type="Proteomes" id="UP001282284"/>
    </source>
</evidence>
<dbReference type="RefSeq" id="WP_317945394.1">
    <property type="nucleotide sequence ID" value="NZ_JAUBDI010000016.1"/>
</dbReference>
<gene>
    <name evidence="1" type="ORF">QT711_14420</name>
</gene>
<dbReference type="Proteomes" id="UP001282284">
    <property type="component" value="Unassembled WGS sequence"/>
</dbReference>
<organism evidence="1 2">
    <name type="scientific">Sporosarcina saromensis</name>
    <dbReference type="NCBI Taxonomy" id="359365"/>
    <lineage>
        <taxon>Bacteria</taxon>
        <taxon>Bacillati</taxon>
        <taxon>Bacillota</taxon>
        <taxon>Bacilli</taxon>
        <taxon>Bacillales</taxon>
        <taxon>Caryophanaceae</taxon>
        <taxon>Sporosarcina</taxon>
    </lineage>
</organism>